<accession>A0A9P5SB33</accession>
<keyword evidence="2" id="KW-1185">Reference proteome</keyword>
<dbReference type="AlphaFoldDB" id="A0A9P5SB33"/>
<reference evidence="1" key="1">
    <citation type="journal article" date="2020" name="Fungal Divers.">
        <title>Resolving the Mortierellaceae phylogeny through synthesis of multi-gene phylogenetics and phylogenomics.</title>
        <authorList>
            <person name="Vandepol N."/>
            <person name="Liber J."/>
            <person name="Desiro A."/>
            <person name="Na H."/>
            <person name="Kennedy M."/>
            <person name="Barry K."/>
            <person name="Grigoriev I.V."/>
            <person name="Miller A.N."/>
            <person name="O'Donnell K."/>
            <person name="Stajich J.E."/>
            <person name="Bonito G."/>
        </authorList>
    </citation>
    <scope>NUCLEOTIDE SEQUENCE</scope>
    <source>
        <strain evidence="1">NVP1</strain>
    </source>
</reference>
<name>A0A9P5SB33_9FUNG</name>
<proteinExistence type="predicted"/>
<feature type="non-terminal residue" evidence="1">
    <location>
        <position position="1"/>
    </location>
</feature>
<dbReference type="Proteomes" id="UP000696485">
    <property type="component" value="Unassembled WGS sequence"/>
</dbReference>
<comment type="caution">
    <text evidence="1">The sequence shown here is derived from an EMBL/GenBank/DDBJ whole genome shotgun (WGS) entry which is preliminary data.</text>
</comment>
<organism evidence="1 2">
    <name type="scientific">Podila minutissima</name>
    <dbReference type="NCBI Taxonomy" id="64525"/>
    <lineage>
        <taxon>Eukaryota</taxon>
        <taxon>Fungi</taxon>
        <taxon>Fungi incertae sedis</taxon>
        <taxon>Mucoromycota</taxon>
        <taxon>Mortierellomycotina</taxon>
        <taxon>Mortierellomycetes</taxon>
        <taxon>Mortierellales</taxon>
        <taxon>Mortierellaceae</taxon>
        <taxon>Podila</taxon>
    </lineage>
</organism>
<evidence type="ECO:0000313" key="1">
    <source>
        <dbReference type="EMBL" id="KAF9324269.1"/>
    </source>
</evidence>
<sequence length="292" mass="32787">QHPLALTMFTLDVSQLSRVGLSSIQEVLSRSNLEQLHVVCTPVDSLSTSIVQVLGSIQWSILKSLSLSGDEIDEWCRIWPSSVSPWLLSLQIQGSSSSLQDLSHSSVLFLQQLIFSSPLTKLCLRNLQLQDKRDWALLIDSMDLSFLQTLDLDEHGATQFLSEPDAVDIFISGLEATHSETEGPKLVLPSLMLDSRTMSQFDLARVRVILRHCILERLIVKSDPIDHKVPDPVVKVLDSVHLSLLERLISGDDIKHWMQGLIRVDAPRLKTLQILGIKSVQQELSHEKNFAY</sequence>
<gene>
    <name evidence="1" type="ORF">BG006_000715</name>
</gene>
<evidence type="ECO:0000313" key="2">
    <source>
        <dbReference type="Proteomes" id="UP000696485"/>
    </source>
</evidence>
<dbReference type="EMBL" id="JAAAUY010001120">
    <property type="protein sequence ID" value="KAF9324269.1"/>
    <property type="molecule type" value="Genomic_DNA"/>
</dbReference>
<protein>
    <submittedName>
        <fullName evidence="1">Uncharacterized protein</fullName>
    </submittedName>
</protein>